<sequence>MFQHSPAFDFSIVSDNDFLSLEETIPLFRDDSELQSLISSSSFSACAATSQDLSNFAELFADDQSHQQQQQPSSAAVVVAAPPTCNVESVVDSISISLDDEEEWKALLQSFENSHTEEERRKEDDKEMIPSFQELGALLQQLPSSAPSFCANPSSSSLVVVATATSVPSQEDIYIHNSSGSCEKQSSRKKKKKKGQSLQATNSRQTKKNKFLKSELSKRLSSIRQDLLNEVLNPSSSSMVENSHYPPKISPTSYVVFEDASSDESSNSSSFELTIHYFKGPKLTGDRVFNEHELELLSSQSAQVIRCSRHSVTSLKGLLENHFGVNRAKHSIYIKMDGCSEYHMLYCQKGKTENVRSLIRVQDESNALHISTHCLCLNKLSNIATPPLEYQLPNGLSSSKN</sequence>
<comment type="caution">
    <text evidence="2">The sequence shown here is derived from an EMBL/GenBank/DDBJ whole genome shotgun (WGS) entry which is preliminary data.</text>
</comment>
<evidence type="ECO:0000256" key="1">
    <source>
        <dbReference type="SAM" id="MobiDB-lite"/>
    </source>
</evidence>
<protein>
    <submittedName>
        <fullName evidence="2">Uncharacterized protein</fullName>
    </submittedName>
</protein>
<accession>A0A6A5BVK5</accession>
<keyword evidence="3" id="KW-1185">Reference proteome</keyword>
<dbReference type="EMBL" id="VFQX01000012">
    <property type="protein sequence ID" value="KAF0982093.1"/>
    <property type="molecule type" value="Genomic_DNA"/>
</dbReference>
<gene>
    <name evidence="2" type="ORF">FDP41_011954</name>
</gene>
<name>A0A6A5BVK5_NAEFO</name>
<dbReference type="RefSeq" id="XP_044566806.1">
    <property type="nucleotide sequence ID" value="XM_044702420.1"/>
</dbReference>
<dbReference type="VEuPathDB" id="AmoebaDB:NF0068030"/>
<evidence type="ECO:0000313" key="3">
    <source>
        <dbReference type="Proteomes" id="UP000444721"/>
    </source>
</evidence>
<dbReference type="VEuPathDB" id="AmoebaDB:NfTy_022930"/>
<dbReference type="OrthoDB" id="10531050at2759"/>
<dbReference type="VEuPathDB" id="AmoebaDB:FDP41_011954"/>
<proteinExistence type="predicted"/>
<dbReference type="GeneID" id="68119169"/>
<feature type="region of interest" description="Disordered" evidence="1">
    <location>
        <begin position="176"/>
        <end position="213"/>
    </location>
</feature>
<dbReference type="AlphaFoldDB" id="A0A6A5BVK5"/>
<dbReference type="Proteomes" id="UP000444721">
    <property type="component" value="Unassembled WGS sequence"/>
</dbReference>
<evidence type="ECO:0000313" key="2">
    <source>
        <dbReference type="EMBL" id="KAF0982093.1"/>
    </source>
</evidence>
<organism evidence="2 3">
    <name type="scientific">Naegleria fowleri</name>
    <name type="common">Brain eating amoeba</name>
    <dbReference type="NCBI Taxonomy" id="5763"/>
    <lineage>
        <taxon>Eukaryota</taxon>
        <taxon>Discoba</taxon>
        <taxon>Heterolobosea</taxon>
        <taxon>Tetramitia</taxon>
        <taxon>Eutetramitia</taxon>
        <taxon>Vahlkampfiidae</taxon>
        <taxon>Naegleria</taxon>
    </lineage>
</organism>
<reference evidence="2 3" key="1">
    <citation type="journal article" date="2019" name="Sci. Rep.">
        <title>Nanopore sequencing improves the draft genome of the human pathogenic amoeba Naegleria fowleri.</title>
        <authorList>
            <person name="Liechti N."/>
            <person name="Schurch N."/>
            <person name="Bruggmann R."/>
            <person name="Wittwer M."/>
        </authorList>
    </citation>
    <scope>NUCLEOTIDE SEQUENCE [LARGE SCALE GENOMIC DNA]</scope>
    <source>
        <strain evidence="2 3">ATCC 30894</strain>
    </source>
</reference>